<dbReference type="NCBIfam" id="TIGR03827">
    <property type="entry name" value="GNAT_ablB"/>
    <property type="match status" value="1"/>
</dbReference>
<dbReference type="GO" id="GO:0008080">
    <property type="term" value="F:N-acetyltransferase activity"/>
    <property type="evidence" value="ECO:0007669"/>
    <property type="project" value="InterPro"/>
</dbReference>
<evidence type="ECO:0000259" key="1">
    <source>
        <dbReference type="PROSITE" id="PS51186"/>
    </source>
</evidence>
<evidence type="ECO:0000313" key="3">
    <source>
        <dbReference type="Proteomes" id="UP000322139"/>
    </source>
</evidence>
<keyword evidence="2" id="KW-0808">Transferase</keyword>
<reference evidence="2 3" key="1">
    <citation type="submission" date="2019-08" db="EMBL/GenBank/DDBJ databases">
        <title>Bacillus genomes from the desert of Cuatro Cienegas, Coahuila.</title>
        <authorList>
            <person name="Olmedo-Alvarez G."/>
        </authorList>
    </citation>
    <scope>NUCLEOTIDE SEQUENCE [LARGE SCALE GENOMIC DNA]</scope>
    <source>
        <strain evidence="2 3">CH446_14T</strain>
    </source>
</reference>
<evidence type="ECO:0000313" key="2">
    <source>
        <dbReference type="EMBL" id="TYS49165.1"/>
    </source>
</evidence>
<organism evidence="2 3">
    <name type="scientific">Bacillus infantis</name>
    <dbReference type="NCBI Taxonomy" id="324767"/>
    <lineage>
        <taxon>Bacteria</taxon>
        <taxon>Bacillati</taxon>
        <taxon>Bacillota</taxon>
        <taxon>Bacilli</taxon>
        <taxon>Bacillales</taxon>
        <taxon>Bacillaceae</taxon>
        <taxon>Bacillus</taxon>
    </lineage>
</organism>
<dbReference type="InterPro" id="IPR016181">
    <property type="entry name" value="Acyl_CoA_acyltransferase"/>
</dbReference>
<dbReference type="PROSITE" id="PS51186">
    <property type="entry name" value="GNAT"/>
    <property type="match status" value="1"/>
</dbReference>
<gene>
    <name evidence="2" type="primary">ablB</name>
    <name evidence="2" type="ORF">FZD51_08035</name>
</gene>
<dbReference type="EMBL" id="VTER01000004">
    <property type="protein sequence ID" value="TYS49165.1"/>
    <property type="molecule type" value="Genomic_DNA"/>
</dbReference>
<dbReference type="SUPFAM" id="SSF55729">
    <property type="entry name" value="Acyl-CoA N-acyltransferases (Nat)"/>
    <property type="match status" value="1"/>
</dbReference>
<dbReference type="Pfam" id="PF00583">
    <property type="entry name" value="Acetyltransf_1"/>
    <property type="match status" value="1"/>
</dbReference>
<dbReference type="AlphaFoldDB" id="A0A5D4RCR1"/>
<accession>A0A5D4RCR1</accession>
<feature type="domain" description="N-acetyltransferase" evidence="1">
    <location>
        <begin position="130"/>
        <end position="281"/>
    </location>
</feature>
<proteinExistence type="predicted"/>
<dbReference type="Proteomes" id="UP000322139">
    <property type="component" value="Unassembled WGS sequence"/>
</dbReference>
<dbReference type="RefSeq" id="WP_148974314.1">
    <property type="nucleotide sequence ID" value="NZ_VTER01000004.1"/>
</dbReference>
<dbReference type="CDD" id="cd04301">
    <property type="entry name" value="NAT_SF"/>
    <property type="match status" value="1"/>
</dbReference>
<sequence length="288" mass="33214">MDQSSVRMIRQDNFSLEVFIDPYNKRIRVDDCLGNRKSALSFAYGLREEIQAEKMIIKARAEEADFYLENGFQAEGKIDGYFLGSDAYFMSKYYKSSRRTNPHWTEEDEVAEKVRSLERTGNDSSLQPPFRLVRFKPSDARELAELYKAVFQIYPVPMDDPRYIEKSMENGTIFMGVKHEGNIVSAASAEINSFYRNAELTDCATLPDFRKHGLMKILIGKLEEELACQGIFCAYSIARSLSYGMNAALHQLGYSYRGRLANNCYIFDKLEDMNIWVKNLALMPKIRH</sequence>
<protein>
    <submittedName>
        <fullName evidence="2">Putative beta-lysine N-acetyltransferase</fullName>
    </submittedName>
</protein>
<dbReference type="InterPro" id="IPR022525">
    <property type="entry name" value="GNAT_AblB"/>
</dbReference>
<comment type="caution">
    <text evidence="2">The sequence shown here is derived from an EMBL/GenBank/DDBJ whole genome shotgun (WGS) entry which is preliminary data.</text>
</comment>
<dbReference type="InterPro" id="IPR000182">
    <property type="entry name" value="GNAT_dom"/>
</dbReference>
<dbReference type="Gene3D" id="3.40.630.30">
    <property type="match status" value="1"/>
</dbReference>
<name>A0A5D4RCR1_9BACI</name>